<evidence type="ECO:0000256" key="1">
    <source>
        <dbReference type="ARBA" id="ARBA00022729"/>
    </source>
</evidence>
<evidence type="ECO:0000313" key="4">
    <source>
        <dbReference type="EMBL" id="KAA9324982.1"/>
    </source>
</evidence>
<evidence type="ECO:0000259" key="3">
    <source>
        <dbReference type="Pfam" id="PF18962"/>
    </source>
</evidence>
<dbReference type="Gene3D" id="2.130.10.130">
    <property type="entry name" value="Integrin alpha, N-terminal"/>
    <property type="match status" value="2"/>
</dbReference>
<feature type="domain" description="Secretion system C-terminal sorting" evidence="3">
    <location>
        <begin position="677"/>
        <end position="746"/>
    </location>
</feature>
<dbReference type="EMBL" id="VTWT01000014">
    <property type="protein sequence ID" value="KAA9324982.1"/>
    <property type="molecule type" value="Genomic_DNA"/>
</dbReference>
<dbReference type="Pfam" id="PF13517">
    <property type="entry name" value="FG-GAP_3"/>
    <property type="match status" value="2"/>
</dbReference>
<feature type="signal peptide" evidence="2">
    <location>
        <begin position="1"/>
        <end position="18"/>
    </location>
</feature>
<dbReference type="InterPro" id="IPR026444">
    <property type="entry name" value="Secre_tail"/>
</dbReference>
<comment type="caution">
    <text evidence="4">The sequence shown here is derived from an EMBL/GenBank/DDBJ whole genome shotgun (WGS) entry which is preliminary data.</text>
</comment>
<evidence type="ECO:0000256" key="2">
    <source>
        <dbReference type="SAM" id="SignalP"/>
    </source>
</evidence>
<dbReference type="Pfam" id="PF18962">
    <property type="entry name" value="Por_Secre_tail"/>
    <property type="match status" value="1"/>
</dbReference>
<reference evidence="4 5" key="1">
    <citation type="submission" date="2019-09" db="EMBL/GenBank/DDBJ databases">
        <title>Genome sequence of Adhaeribacter sp. M2.</title>
        <authorList>
            <person name="Srinivasan S."/>
        </authorList>
    </citation>
    <scope>NUCLEOTIDE SEQUENCE [LARGE SCALE GENOMIC DNA]</scope>
    <source>
        <strain evidence="4 5">M2</strain>
    </source>
</reference>
<organism evidence="4 5">
    <name type="scientific">Adhaeribacter soli</name>
    <dbReference type="NCBI Taxonomy" id="2607655"/>
    <lineage>
        <taxon>Bacteria</taxon>
        <taxon>Pseudomonadati</taxon>
        <taxon>Bacteroidota</taxon>
        <taxon>Cytophagia</taxon>
        <taxon>Cytophagales</taxon>
        <taxon>Hymenobacteraceae</taxon>
        <taxon>Adhaeribacter</taxon>
    </lineage>
</organism>
<keyword evidence="1 2" id="KW-0732">Signal</keyword>
<dbReference type="Proteomes" id="UP000326570">
    <property type="component" value="Unassembled WGS sequence"/>
</dbReference>
<gene>
    <name evidence="4" type="ORF">F0P94_18910</name>
</gene>
<dbReference type="AlphaFoldDB" id="A0A5N1IH54"/>
<name>A0A5N1IH54_9BACT</name>
<dbReference type="NCBIfam" id="TIGR04183">
    <property type="entry name" value="Por_Secre_tail"/>
    <property type="match status" value="1"/>
</dbReference>
<dbReference type="InterPro" id="IPR028994">
    <property type="entry name" value="Integrin_alpha_N"/>
</dbReference>
<keyword evidence="5" id="KW-1185">Reference proteome</keyword>
<sequence>MKHIFTFLFSLFSFCAWSQGFDFRQENKVKVVISSDTLRQPWMGGLNAPVYSKIDLNLDGVEDLYAFDRMNNKSYTFLADNTTGTWRWKYAPEYEALFPKGMTYWVLLRDVDGDGRKDLFTGNNMHTLLYKNVSPAAGPLTFVSRPHKMKFDNFSNIPLGAYVLPSFTDMDNDGDLDMLVYDGFNAETIEYYKNLTVEQNAPADSMRLTRETTQWGGFSRCSSGCNAFVFGSASCRTSKVKHGGGASITALDLDGDSDKDILVGADMCPDLVRLTNAGTPTAANMVSSGMQIAYPNMANPASMVNFPAAYYEDVTFDGKKDLLVAPFLLDNQDMADLNHSSWLYQNTSATIVPTFTFQKKNFLQDQMLDLGAMAAPAFADIDADGDLDMLVSNFADYRLGASQFRSTVSLFENVGSATKPVFKLVDNNYLQFSQADYKGIKLQFGDMDGNGSKDLIVKYLHSSGSAAYVDYIPNSAQPNQPYSFSRANQVGISLGINVRDAVFFYDLDGDGDLDVLLGTDSQNPNNPSSGAIHYYRRVGANPGSFSSWQLFNDNFGNIPRDYMRASVQPIIADLDNNGVADLALTDNSGSLRLYPNIMNNLGGTFIPHTQVLYNNLLGGLNAPAFGPRIFAAAADLDGDQKPEMVVGTDGGGLLYLKNESSVVSGVREGISALPLKVYPNPAREMVTVSSEENVQVSVYDMTGRQLLESKAGFRKVHELNILNLKAGAYFLKISTPDFRSAGKTFIVQH</sequence>
<proteinExistence type="predicted"/>
<dbReference type="PANTHER" id="PTHR44103:SF1">
    <property type="entry name" value="PROPROTEIN CONVERTASE P"/>
    <property type="match status" value="1"/>
</dbReference>
<accession>A0A5N1IH54</accession>
<dbReference type="PANTHER" id="PTHR44103">
    <property type="entry name" value="PROPROTEIN CONVERTASE P"/>
    <property type="match status" value="1"/>
</dbReference>
<dbReference type="SUPFAM" id="SSF69318">
    <property type="entry name" value="Integrin alpha N-terminal domain"/>
    <property type="match status" value="2"/>
</dbReference>
<evidence type="ECO:0000313" key="5">
    <source>
        <dbReference type="Proteomes" id="UP000326570"/>
    </source>
</evidence>
<dbReference type="RefSeq" id="WP_150906017.1">
    <property type="nucleotide sequence ID" value="NZ_VTWT01000014.1"/>
</dbReference>
<dbReference type="InterPro" id="IPR013517">
    <property type="entry name" value="FG-GAP"/>
</dbReference>
<feature type="chain" id="PRO_5025014656" evidence="2">
    <location>
        <begin position="19"/>
        <end position="749"/>
    </location>
</feature>
<protein>
    <submittedName>
        <fullName evidence="4">T9SS type A sorting domain-containing protein</fullName>
    </submittedName>
</protein>